<reference evidence="1 2" key="1">
    <citation type="journal article" date="2011" name="Stand. Genomic Sci.">
        <title>Complete genome sequence of Haliscomenobacter hydrossis type strain (O).</title>
        <authorList>
            <consortium name="US DOE Joint Genome Institute (JGI-PGF)"/>
            <person name="Daligault H."/>
            <person name="Lapidus A."/>
            <person name="Zeytun A."/>
            <person name="Nolan M."/>
            <person name="Lucas S."/>
            <person name="Del Rio T.G."/>
            <person name="Tice H."/>
            <person name="Cheng J.F."/>
            <person name="Tapia R."/>
            <person name="Han C."/>
            <person name="Goodwin L."/>
            <person name="Pitluck S."/>
            <person name="Liolios K."/>
            <person name="Pagani I."/>
            <person name="Ivanova N."/>
            <person name="Huntemann M."/>
            <person name="Mavromatis K."/>
            <person name="Mikhailova N."/>
            <person name="Pati A."/>
            <person name="Chen A."/>
            <person name="Palaniappan K."/>
            <person name="Land M."/>
            <person name="Hauser L."/>
            <person name="Brambilla E.M."/>
            <person name="Rohde M."/>
            <person name="Verbarg S."/>
            <person name="Goker M."/>
            <person name="Bristow J."/>
            <person name="Eisen J.A."/>
            <person name="Markowitz V."/>
            <person name="Hugenholtz P."/>
            <person name="Kyrpides N.C."/>
            <person name="Klenk H.P."/>
            <person name="Woyke T."/>
        </authorList>
    </citation>
    <scope>NUCLEOTIDE SEQUENCE [LARGE SCALE GENOMIC DNA]</scope>
    <source>
        <strain evidence="2">ATCC 27775 / DSM 1100 / LMG 10767 / O</strain>
    </source>
</reference>
<dbReference type="Proteomes" id="UP000008461">
    <property type="component" value="Chromosome"/>
</dbReference>
<dbReference type="EMBL" id="CP002691">
    <property type="protein sequence ID" value="AEE52035.1"/>
    <property type="molecule type" value="Genomic_DNA"/>
</dbReference>
<keyword evidence="2" id="KW-1185">Reference proteome</keyword>
<dbReference type="AlphaFoldDB" id="F4L5S5"/>
<proteinExistence type="predicted"/>
<evidence type="ECO:0000313" key="1">
    <source>
        <dbReference type="EMBL" id="AEE52035.1"/>
    </source>
</evidence>
<evidence type="ECO:0000313" key="2">
    <source>
        <dbReference type="Proteomes" id="UP000008461"/>
    </source>
</evidence>
<dbReference type="KEGG" id="hhy:Halhy_4189"/>
<accession>F4L5S5</accession>
<dbReference type="HOGENOM" id="CLU_1568562_0_0_10"/>
<protein>
    <submittedName>
        <fullName evidence="1">Uncharacterized protein</fullName>
    </submittedName>
</protein>
<gene>
    <name evidence="1" type="ordered locus">Halhy_4189</name>
</gene>
<dbReference type="OrthoDB" id="955690at2"/>
<sequence length="170" mass="20225">MLYHYPFPSKLKWMSHAFQRGYQFLDEGGQYMGKMQFSTFGKKIQSELNGVVVNFKLQGVFIHKVLISDENEEELGNIQLRLFGKSTIYLNSGEVYFWKRKNIFNTRWQIIRDLPNTDDDPISIEYQYLYRFVQESGEIELLEESSQSELITLIGFFLGMYFVRQRRKQG</sequence>
<dbReference type="eggNOG" id="ENOG50338N8">
    <property type="taxonomic scope" value="Bacteria"/>
</dbReference>
<organism evidence="1 2">
    <name type="scientific">Haliscomenobacter hydrossis (strain ATCC 27775 / DSM 1100 / LMG 10767 / O)</name>
    <dbReference type="NCBI Taxonomy" id="760192"/>
    <lineage>
        <taxon>Bacteria</taxon>
        <taxon>Pseudomonadati</taxon>
        <taxon>Bacteroidota</taxon>
        <taxon>Saprospiria</taxon>
        <taxon>Saprospirales</taxon>
        <taxon>Haliscomenobacteraceae</taxon>
        <taxon>Haliscomenobacter</taxon>
    </lineage>
</organism>
<name>F4L5S5_HALH1</name>
<reference key="2">
    <citation type="submission" date="2011-04" db="EMBL/GenBank/DDBJ databases">
        <title>Complete sequence of chromosome of Haliscomenobacter hydrossis DSM 1100.</title>
        <authorList>
            <consortium name="US DOE Joint Genome Institute (JGI-PGF)"/>
            <person name="Lucas S."/>
            <person name="Han J."/>
            <person name="Lapidus A."/>
            <person name="Bruce D."/>
            <person name="Goodwin L."/>
            <person name="Pitluck S."/>
            <person name="Peters L."/>
            <person name="Kyrpides N."/>
            <person name="Mavromatis K."/>
            <person name="Ivanova N."/>
            <person name="Ovchinnikova G."/>
            <person name="Pagani I."/>
            <person name="Daligault H."/>
            <person name="Detter J.C."/>
            <person name="Han C."/>
            <person name="Land M."/>
            <person name="Hauser L."/>
            <person name="Markowitz V."/>
            <person name="Cheng J.-F."/>
            <person name="Hugenholtz P."/>
            <person name="Woyke T."/>
            <person name="Wu D."/>
            <person name="Verbarg S."/>
            <person name="Frueling A."/>
            <person name="Brambilla E."/>
            <person name="Klenk H.-P."/>
            <person name="Eisen J.A."/>
        </authorList>
    </citation>
    <scope>NUCLEOTIDE SEQUENCE</scope>
    <source>
        <strain>DSM 1100</strain>
    </source>
</reference>